<gene>
    <name evidence="2" type="ORF">Microterr_29430</name>
</gene>
<dbReference type="Proteomes" id="UP001317779">
    <property type="component" value="Chromosome"/>
</dbReference>
<accession>A0ABM8E2T8</accession>
<dbReference type="SUPFAM" id="SSF53474">
    <property type="entry name" value="alpha/beta-Hydrolases"/>
    <property type="match status" value="1"/>
</dbReference>
<dbReference type="EMBL" id="AP027141">
    <property type="protein sequence ID" value="BDV32283.1"/>
    <property type="molecule type" value="Genomic_DNA"/>
</dbReference>
<dbReference type="InterPro" id="IPR000073">
    <property type="entry name" value="AB_hydrolase_1"/>
</dbReference>
<feature type="domain" description="AB hydrolase-1" evidence="1">
    <location>
        <begin position="2"/>
        <end position="213"/>
    </location>
</feature>
<organism evidence="2 3">
    <name type="scientific">Microbacterium terricola</name>
    <dbReference type="NCBI Taxonomy" id="344163"/>
    <lineage>
        <taxon>Bacteria</taxon>
        <taxon>Bacillati</taxon>
        <taxon>Actinomycetota</taxon>
        <taxon>Actinomycetes</taxon>
        <taxon>Micrococcales</taxon>
        <taxon>Microbacteriaceae</taxon>
        <taxon>Microbacterium</taxon>
    </lineage>
</organism>
<proteinExistence type="predicted"/>
<name>A0ABM8E2T8_9MICO</name>
<dbReference type="InterPro" id="IPR029058">
    <property type="entry name" value="AB_hydrolase_fold"/>
</dbReference>
<evidence type="ECO:0000313" key="2">
    <source>
        <dbReference type="EMBL" id="BDV32283.1"/>
    </source>
</evidence>
<dbReference type="Pfam" id="PF12697">
    <property type="entry name" value="Abhydrolase_6"/>
    <property type="match status" value="1"/>
</dbReference>
<protein>
    <recommendedName>
        <fullName evidence="1">AB hydrolase-1 domain-containing protein</fullName>
    </recommendedName>
</protein>
<evidence type="ECO:0000259" key="1">
    <source>
        <dbReference type="Pfam" id="PF12697"/>
    </source>
</evidence>
<reference evidence="2 3" key="1">
    <citation type="submission" date="2022-12" db="EMBL/GenBank/DDBJ databases">
        <title>Microbacterium terricola strain KV-448 chromosome, complete genome.</title>
        <authorList>
            <person name="Oshima T."/>
            <person name="Moriya T."/>
            <person name="Bessho Y."/>
        </authorList>
    </citation>
    <scope>NUCLEOTIDE SEQUENCE [LARGE SCALE GENOMIC DNA]</scope>
    <source>
        <strain evidence="2 3">KV-448</strain>
    </source>
</reference>
<dbReference type="Gene3D" id="3.40.50.1820">
    <property type="entry name" value="alpha/beta hydrolase"/>
    <property type="match status" value="1"/>
</dbReference>
<sequence length="237" mass="24558">MWDPALAELAWRDRLDVVLLDLPGHGDAAPGEPETVQDLASATLAALDASMGLGPVVVAGVSLGGAIAVECARLNGSIAGIASFASALHFGTARGWAQLEAAAQADQTAAFDPTGTTRGWFTNGFIASQPHAVARAMHDLARVDVGSYVACCRALSRYDARGRVAALETRGIAVGGAADVATPAAQMRMLAREAPGFRYHELPGAHLAVIENASEAAWYLDQLLDATIGEERGGAQR</sequence>
<keyword evidence="3" id="KW-1185">Reference proteome</keyword>
<evidence type="ECO:0000313" key="3">
    <source>
        <dbReference type="Proteomes" id="UP001317779"/>
    </source>
</evidence>